<protein>
    <recommendedName>
        <fullName evidence="1">Sulfatase-modifying factor enzyme-like domain-containing protein</fullName>
    </recommendedName>
</protein>
<evidence type="ECO:0000313" key="2">
    <source>
        <dbReference type="EMBL" id="SVB92705.1"/>
    </source>
</evidence>
<dbReference type="EMBL" id="UINC01064231">
    <property type="protein sequence ID" value="SVB92705.1"/>
    <property type="molecule type" value="Genomic_DNA"/>
</dbReference>
<dbReference type="AlphaFoldDB" id="A0A382I003"/>
<dbReference type="InterPro" id="IPR051043">
    <property type="entry name" value="Sulfatase_Mod_Factor_Kinase"/>
</dbReference>
<accession>A0A382I003</accession>
<evidence type="ECO:0000259" key="1">
    <source>
        <dbReference type="Pfam" id="PF03781"/>
    </source>
</evidence>
<name>A0A382I003_9ZZZZ</name>
<dbReference type="InterPro" id="IPR042095">
    <property type="entry name" value="SUMF_sf"/>
</dbReference>
<feature type="domain" description="Sulfatase-modifying factor enzyme-like" evidence="1">
    <location>
        <begin position="33"/>
        <end position="239"/>
    </location>
</feature>
<dbReference type="GO" id="GO:0120147">
    <property type="term" value="F:formylglycine-generating oxidase activity"/>
    <property type="evidence" value="ECO:0007669"/>
    <property type="project" value="TreeGrafter"/>
</dbReference>
<dbReference type="PANTHER" id="PTHR23150">
    <property type="entry name" value="SULFATASE MODIFYING FACTOR 1, 2"/>
    <property type="match status" value="1"/>
</dbReference>
<dbReference type="Gene3D" id="3.90.1580.10">
    <property type="entry name" value="paralog of FGE (formylglycine-generating enzyme)"/>
    <property type="match status" value="1"/>
</dbReference>
<dbReference type="SUPFAM" id="SSF56436">
    <property type="entry name" value="C-type lectin-like"/>
    <property type="match status" value="1"/>
</dbReference>
<gene>
    <name evidence="2" type="ORF">METZ01_LOCUS245559</name>
</gene>
<organism evidence="2">
    <name type="scientific">marine metagenome</name>
    <dbReference type="NCBI Taxonomy" id="408172"/>
    <lineage>
        <taxon>unclassified sequences</taxon>
        <taxon>metagenomes</taxon>
        <taxon>ecological metagenomes</taxon>
    </lineage>
</organism>
<proteinExistence type="predicted"/>
<dbReference type="Pfam" id="PF03781">
    <property type="entry name" value="FGE-sulfatase"/>
    <property type="match status" value="1"/>
</dbReference>
<reference evidence="2" key="1">
    <citation type="submission" date="2018-05" db="EMBL/GenBank/DDBJ databases">
        <authorList>
            <person name="Lanie J.A."/>
            <person name="Ng W.-L."/>
            <person name="Kazmierczak K.M."/>
            <person name="Andrzejewski T.M."/>
            <person name="Davidsen T.M."/>
            <person name="Wayne K.J."/>
            <person name="Tettelin H."/>
            <person name="Glass J.I."/>
            <person name="Rusch D."/>
            <person name="Podicherti R."/>
            <person name="Tsui H.-C.T."/>
            <person name="Winkler M.E."/>
        </authorList>
    </citation>
    <scope>NUCLEOTIDE SEQUENCE</scope>
</reference>
<dbReference type="InterPro" id="IPR016187">
    <property type="entry name" value="CTDL_fold"/>
</dbReference>
<dbReference type="PANTHER" id="PTHR23150:SF19">
    <property type="entry name" value="FORMYLGLYCINE-GENERATING ENZYME"/>
    <property type="match status" value="1"/>
</dbReference>
<dbReference type="InterPro" id="IPR005532">
    <property type="entry name" value="SUMF_dom"/>
</dbReference>
<sequence>MKELKILLLIGVYFLLVESNLLVCFGQEILEKRKMLTIPAGEYISGSDKFNDERPQKKIFIDAFFIDKFEVTQKEFRQVMGKNPSEFRGDNLPVDHVNWYEARDYCSKLGKRLPTEAEWEKAARSGTAFDFYWGAKPDDSYAWHWDNSSRKTNIVGQKKPNNYGLYDISGNVWEWTADWYEENYYKIRSSNNPTSPFNGKHRVLRGGSFMDRPEGLRITRRNWDLPGSRFKNFGFRCVRDKNIDLTD</sequence>